<dbReference type="GO" id="GO:0043596">
    <property type="term" value="C:nuclear replication fork"/>
    <property type="evidence" value="ECO:0007669"/>
    <property type="project" value="TreeGrafter"/>
</dbReference>
<evidence type="ECO:0000313" key="5">
    <source>
        <dbReference type="Proteomes" id="UP000594262"/>
    </source>
</evidence>
<feature type="region of interest" description="Disordered" evidence="2">
    <location>
        <begin position="112"/>
        <end position="134"/>
    </location>
</feature>
<proteinExistence type="predicted"/>
<dbReference type="GO" id="GO:0031297">
    <property type="term" value="P:replication fork processing"/>
    <property type="evidence" value="ECO:0007669"/>
    <property type="project" value="TreeGrafter"/>
</dbReference>
<sequence length="798" mass="90705">MLTEEQKNKIEENRRKALEKRKRKKHTSPNRSCIPENISSPPFKKRPINNTTTDGSLKAHLNTVDIGPITPPKKTLPQTSYSPSFKKKCTEATNGVSDGFAFSPQKNLLRQTSYSPSFKRKTADISSQEQKTIDNNDHFTLTPERKAISKTSYSSLFKNGNDLSTNNTMLTSSCACPSQQSFQKKVSSPEKKSIPKTSYSPSFKKSSNNPENGYAAGSPQSLKSFEKSNTSPEKKVLPTTSYSPSFKKSSSTQDESQRRSFSAKRTIEPDLTHSTIKNIVQGEGQSQEQLTRSEINRMKALEKLKMKQNETISTSSSSTTKITSPQRSRSIFNKELSQKPEEVIEVAFSVNSPTWIRLHSQSNDKIHSIIKRFNTNFDKGNWLFHVKDYKEVVSCFENIANIKIKESIPSSVVKILHYAHEEQKRKPSDKIDLSKIEENILKKLMPFQKTGVQFAIQKKGRVLIADDMGLGKTVQTIAICNYYIEDWPVLIICPSSVKMSWQQHFLSWMPTLRESDISIIHTGKEKIRAVPGSITIVSCDLASKFANDIQNCGFQIIIVDESHALKNSQAKRTKNLLPILQNSRRTILLSGTPALSRPKELFTQISALRRELFKSYFKFAKRYCDAREGRYGLEDDGCSNSDELNAILKSTVMLRRMKYEVLDQLPSKIRQILILDPSFIKISKQFKTLEKAFVASRRTKENRTPLLQYYSATAEVKVRGVVQFISEKLESTTEKIIVFAHHLTMLDQIEEETRCKNIESFGSVVQQDRKHGNHLWISSITPPLVDWPSFQLLLLEQV</sequence>
<feature type="compositionally biased region" description="Polar residues" evidence="2">
    <location>
        <begin position="195"/>
        <end position="211"/>
    </location>
</feature>
<feature type="region of interest" description="Disordered" evidence="2">
    <location>
        <begin position="307"/>
        <end position="328"/>
    </location>
</feature>
<dbReference type="GeneID" id="136813383"/>
<dbReference type="PROSITE" id="PS51192">
    <property type="entry name" value="HELICASE_ATP_BIND_1"/>
    <property type="match status" value="1"/>
</dbReference>
<keyword evidence="1" id="KW-0378">Hydrolase</keyword>
<feature type="compositionally biased region" description="Polar residues" evidence="2">
    <location>
        <begin position="218"/>
        <end position="231"/>
    </location>
</feature>
<feature type="compositionally biased region" description="Basic and acidic residues" evidence="2">
    <location>
        <begin position="1"/>
        <end position="16"/>
    </location>
</feature>
<reference evidence="4" key="1">
    <citation type="submission" date="2021-01" db="UniProtKB">
        <authorList>
            <consortium name="EnsemblMetazoa"/>
        </authorList>
    </citation>
    <scope>IDENTIFICATION</scope>
</reference>
<dbReference type="SUPFAM" id="SSF52540">
    <property type="entry name" value="P-loop containing nucleoside triphosphate hydrolases"/>
    <property type="match status" value="1"/>
</dbReference>
<feature type="region of interest" description="Disordered" evidence="2">
    <location>
        <begin position="1"/>
        <end position="85"/>
    </location>
</feature>
<evidence type="ECO:0000259" key="3">
    <source>
        <dbReference type="PROSITE" id="PS51192"/>
    </source>
</evidence>
<evidence type="ECO:0000256" key="1">
    <source>
        <dbReference type="ARBA" id="ARBA00022801"/>
    </source>
</evidence>
<dbReference type="GO" id="GO:0006281">
    <property type="term" value="P:DNA repair"/>
    <property type="evidence" value="ECO:0007669"/>
    <property type="project" value="TreeGrafter"/>
</dbReference>
<feature type="compositionally biased region" description="Basic residues" evidence="2">
    <location>
        <begin position="17"/>
        <end position="28"/>
    </location>
</feature>
<evidence type="ECO:0000256" key="2">
    <source>
        <dbReference type="SAM" id="MobiDB-lite"/>
    </source>
</evidence>
<organism evidence="4 5">
    <name type="scientific">Clytia hemisphaerica</name>
    <dbReference type="NCBI Taxonomy" id="252671"/>
    <lineage>
        <taxon>Eukaryota</taxon>
        <taxon>Metazoa</taxon>
        <taxon>Cnidaria</taxon>
        <taxon>Hydrozoa</taxon>
        <taxon>Hydroidolina</taxon>
        <taxon>Leptothecata</taxon>
        <taxon>Obeliida</taxon>
        <taxon>Clytiidae</taxon>
        <taxon>Clytia</taxon>
    </lineage>
</organism>
<dbReference type="EnsemblMetazoa" id="CLYHEMT006150.1">
    <property type="protein sequence ID" value="CLYHEMP006150.1"/>
    <property type="gene ID" value="CLYHEMG006150"/>
</dbReference>
<dbReference type="SMART" id="SM00487">
    <property type="entry name" value="DEXDc"/>
    <property type="match status" value="1"/>
</dbReference>
<dbReference type="Pfam" id="PF00176">
    <property type="entry name" value="SNF2-rel_dom"/>
    <property type="match status" value="1"/>
</dbReference>
<feature type="compositionally biased region" description="Low complexity" evidence="2">
    <location>
        <begin position="238"/>
        <end position="252"/>
    </location>
</feature>
<feature type="compositionally biased region" description="Polar residues" evidence="2">
    <location>
        <begin position="272"/>
        <end position="292"/>
    </location>
</feature>
<keyword evidence="5" id="KW-1185">Reference proteome</keyword>
<dbReference type="InterPro" id="IPR027417">
    <property type="entry name" value="P-loop_NTPase"/>
</dbReference>
<dbReference type="Gene3D" id="3.40.50.10810">
    <property type="entry name" value="Tandem AAA-ATPase domain"/>
    <property type="match status" value="1"/>
</dbReference>
<dbReference type="GO" id="GO:0016787">
    <property type="term" value="F:hydrolase activity"/>
    <property type="evidence" value="ECO:0007669"/>
    <property type="project" value="UniProtKB-KW"/>
</dbReference>
<feature type="compositionally biased region" description="Low complexity" evidence="2">
    <location>
        <begin position="311"/>
        <end position="324"/>
    </location>
</feature>
<dbReference type="PANTHER" id="PTHR45766:SF6">
    <property type="entry name" value="SWI_SNF-RELATED MATRIX-ASSOCIATED ACTIN-DEPENDENT REGULATOR OF CHROMATIN SUBFAMILY A-LIKE PROTEIN 1"/>
    <property type="match status" value="1"/>
</dbReference>
<feature type="domain" description="Helicase ATP-binding" evidence="3">
    <location>
        <begin position="453"/>
        <end position="611"/>
    </location>
</feature>
<dbReference type="GO" id="GO:0005524">
    <property type="term" value="F:ATP binding"/>
    <property type="evidence" value="ECO:0007669"/>
    <property type="project" value="InterPro"/>
</dbReference>
<dbReference type="InterPro" id="IPR038718">
    <property type="entry name" value="SNF2-like_sf"/>
</dbReference>
<dbReference type="InterPro" id="IPR000330">
    <property type="entry name" value="SNF2_N"/>
</dbReference>
<dbReference type="AlphaFoldDB" id="A0A7M5WK00"/>
<dbReference type="PANTHER" id="PTHR45766">
    <property type="entry name" value="DNA ANNEALING HELICASE AND ENDONUCLEASE ZRANB3 FAMILY MEMBER"/>
    <property type="match status" value="1"/>
</dbReference>
<evidence type="ECO:0000313" key="4">
    <source>
        <dbReference type="EnsemblMetazoa" id="CLYHEMP006150.1"/>
    </source>
</evidence>
<name>A0A7M5WK00_9CNID</name>
<dbReference type="InterPro" id="IPR014001">
    <property type="entry name" value="Helicase_ATP-bd"/>
</dbReference>
<protein>
    <recommendedName>
        <fullName evidence="3">Helicase ATP-binding domain-containing protein</fullName>
    </recommendedName>
</protein>
<dbReference type="OrthoDB" id="605656at2759"/>
<feature type="region of interest" description="Disordered" evidence="2">
    <location>
        <begin position="181"/>
        <end position="292"/>
    </location>
</feature>
<dbReference type="RefSeq" id="XP_066926002.1">
    <property type="nucleotide sequence ID" value="XM_067069901.1"/>
</dbReference>
<dbReference type="Proteomes" id="UP000594262">
    <property type="component" value="Unplaced"/>
</dbReference>
<dbReference type="CDD" id="cd18010">
    <property type="entry name" value="DEXHc_HARP_SMARCAL1"/>
    <property type="match status" value="1"/>
</dbReference>
<accession>A0A7M5WK00</accession>